<dbReference type="Proteomes" id="UP000261257">
    <property type="component" value="Unassembled WGS sequence"/>
</dbReference>
<keyword evidence="1" id="KW-0732">Signal</keyword>
<reference evidence="4 5" key="1">
    <citation type="submission" date="2018-08" db="EMBL/GenBank/DDBJ databases">
        <title>A genome reference for cultivated species of the human gut microbiota.</title>
        <authorList>
            <person name="Zou Y."/>
            <person name="Xue W."/>
            <person name="Luo G."/>
        </authorList>
    </citation>
    <scope>NUCLEOTIDE SEQUENCE [LARGE SCALE GENOMIC DNA]</scope>
    <source>
        <strain evidence="3 4">TF05-11AC</strain>
        <strain evidence="2 5">TM09-12</strain>
    </source>
</reference>
<dbReference type="EMBL" id="QSSQ01000001">
    <property type="protein sequence ID" value="RGM08976.1"/>
    <property type="molecule type" value="Genomic_DNA"/>
</dbReference>
<feature type="signal peptide" evidence="1">
    <location>
        <begin position="1"/>
        <end position="27"/>
    </location>
</feature>
<organism evidence="2 5">
    <name type="scientific">Hungatella hathewayi</name>
    <dbReference type="NCBI Taxonomy" id="154046"/>
    <lineage>
        <taxon>Bacteria</taxon>
        <taxon>Bacillati</taxon>
        <taxon>Bacillota</taxon>
        <taxon>Clostridia</taxon>
        <taxon>Lachnospirales</taxon>
        <taxon>Lachnospiraceae</taxon>
        <taxon>Hungatella</taxon>
    </lineage>
</organism>
<dbReference type="AlphaFoldDB" id="A0A374PB41"/>
<evidence type="ECO:0000313" key="5">
    <source>
        <dbReference type="Proteomes" id="UP000263014"/>
    </source>
</evidence>
<name>A0A374PB41_9FIRM</name>
<proteinExistence type="predicted"/>
<dbReference type="RefSeq" id="WP_117630832.1">
    <property type="nucleotide sequence ID" value="NZ_QRQF01000004.1"/>
</dbReference>
<gene>
    <name evidence="3" type="ORF">DXC39_03215</name>
    <name evidence="2" type="ORF">DXD79_05435</name>
</gene>
<evidence type="ECO:0000313" key="4">
    <source>
        <dbReference type="Proteomes" id="UP000261257"/>
    </source>
</evidence>
<evidence type="ECO:0000256" key="1">
    <source>
        <dbReference type="SAM" id="SignalP"/>
    </source>
</evidence>
<feature type="chain" id="PRO_5042356415" evidence="1">
    <location>
        <begin position="28"/>
        <end position="178"/>
    </location>
</feature>
<evidence type="ECO:0000313" key="3">
    <source>
        <dbReference type="EMBL" id="RGM08976.1"/>
    </source>
</evidence>
<evidence type="ECO:0000313" key="2">
    <source>
        <dbReference type="EMBL" id="RGJ06730.1"/>
    </source>
</evidence>
<accession>A0A374PB41</accession>
<sequence>MKLLKKIIAMITGVSLLAVTMNFPFFAQGNTASAQSDFESLLNEYHITVRGASAEISAKELKGIMKTGSPSARIQKINMNTDAPVRLSAKELLELQYYNTEGEMRESFLSEARNSVIDVELVRGKTTWGIGSSFTPYEDPDAAAPRKTTNISYKKTENLKYIKTQDLVGECKILCFYI</sequence>
<protein>
    <submittedName>
        <fullName evidence="2">Uncharacterized protein</fullName>
    </submittedName>
</protein>
<dbReference type="Proteomes" id="UP000263014">
    <property type="component" value="Unassembled WGS sequence"/>
</dbReference>
<comment type="caution">
    <text evidence="2">The sequence shown here is derived from an EMBL/GenBank/DDBJ whole genome shotgun (WGS) entry which is preliminary data.</text>
</comment>
<dbReference type="EMBL" id="QSON01000002">
    <property type="protein sequence ID" value="RGJ06730.1"/>
    <property type="molecule type" value="Genomic_DNA"/>
</dbReference>